<dbReference type="Gene3D" id="1.20.5.1160">
    <property type="entry name" value="Vasodilator-stimulated phosphoprotein"/>
    <property type="match status" value="5"/>
</dbReference>
<dbReference type="Gene3D" id="1.20.5.500">
    <property type="entry name" value="Single helix bin"/>
    <property type="match status" value="5"/>
</dbReference>
<evidence type="ECO:0000256" key="3">
    <source>
        <dbReference type="ARBA" id="ARBA00023054"/>
    </source>
</evidence>
<dbReference type="SUPFAM" id="SSF64593">
    <property type="entry name" value="Intermediate filament protein, coiled coil region"/>
    <property type="match status" value="13"/>
</dbReference>
<feature type="coiled-coil region" evidence="6">
    <location>
        <begin position="2218"/>
        <end position="2245"/>
    </location>
</feature>
<evidence type="ECO:0000256" key="4">
    <source>
        <dbReference type="ARBA" id="ARBA00061646"/>
    </source>
</evidence>
<sequence length="3156" mass="339095">MSCQTSCRSSGRGGGGGGGYRSFSSGSAVVSGGSRRSGSGFSCVSRHGGGGCGGGFGSRSLVGLGGTKSISMSVAGGSSYGGFGGRGGGFGGGSSFGGGGFGGSGFGGGRFGGGSGFGGRGFGGGSGFGVGGFGGSGFGGGRFGGGGGFGGFGGPGGSGPGGFPGGGIHEVSINQSLLQPLNVKVDPEIQNVKSQEREQIKTLNNKFASFIDKVRFLEQQNQVLETKWELLRQMDVGTRTTNLDPLFQAYIARLKKYVDSLIAERTAQDSELCNMQDLVEEFKKKYEDEINKRTCSENDFVTLKKDVDNAYMSKVELQSKVDVMNQELEFLKVLFDTELAQQQQNVTDTNVILSMDNNRSLDLDSIISEVQSQYEEIAQRSKTEAEALYHSKASSWRAQSPAFPNKLASFSSLQYEELQVTAVKHGDSLKEVKMEISELNRMIQRLQGEIAHVKKQCKSVQDSIADAEQRGEHAVKDAGSKLAELEEALQQAREDLARLLRDYQELMNVKLALDMEIATYRKLLEGEEDRMCGDLSNNVTMCKCWAVTSSTISSSVASKAGFGSHGSGSRGSGYGGGGFSCGSSGGRGSGSRGGVGSYGSGAPEEALALEEDMALEEVPEERLALEEGPILEVDPEEALVLVGDIALEGVPGEVLEGALEGALEGDILAPKGANLTVNCFPATVWHLTAALRHPSMSRQFAYKSGAAAKGGFSGCSAVLSGGSSSSYRAGGKGLSGGFSSRSLYSLGGARSISFNVAGGSGRAGVYGFGRGRASGFAGSMFGSVALGPSCPTVCPPGGIHQVTVNKSLLAPLNVELDPEIQKVRAQEREQIKALNNKFASFIDKVRFLEQQNQVLETKWELLQQLDLNNCKNNLEPILEGFIGNLRKQLEALSGDRVRLDSELRNMRDVVEDYKKRYEEEINKRTTAENEFVVLKKDVDAAYMSKVELQAKVDALDREIKFFKCLYEGEITQLQSHISDTSVILSMDNNRKLDLDGIIDEVRAQYEEIALKSKAEAESLYQTKFQELQLAAGRHGDDLKHTKNEISELTRLIQRLRSEIESVKKQCSNLETAIADAEQRGDSALKDARAKLDELEGALHLSKEELGRMLREHQELMSTKLALDIEIATYRKLLEGEECRMSGECTNSVSISVISSSAAGTSGAGAGFGFSGASTYGYRPSSVGGGYGMLSGGCVTGSGNCSPRAEAKTRLGNASEFKDPAGKTSALTQSRCSRTRAGGAAGARAGGRPAHGQGGSRDTGRGAAGTWAGGRPGHGQVGPPMSRQLHHYSGGERLGFSGCSAIISSRVSGSAASLRAGVKSTAAFGSRSVFSMGGSRRLALSAGAGRGGAYALGHCAGTGGRVAGFVGTVFGSAGLGPACPSVCPPGGIPQVTVNKSLLAPLNMELDPEIQKVRAQEREQIKALNNKFASFIDKVRFLEQQNQVLETKWNLLQQLEMNNCRKNLEPIYEGFISNLRKRLEALSGDRVRLDSELRNMQDLVEDYKKRYEVEINRRTAAENEFVVLKKKGAKGRQLVPLVSQDVDAAYMNKVELQVKVDSLTDQIKFFKCLYEGEIAQLQSHISDTSVILSMDNNRDLDLDSIIDEVRAQYEEIALKSKAEAEALYQTKIQELQLTAGRHGDDLKLTRAEISELNRLIQRIRSEIGNVKKQCSNLETAIADAEQRGDCALKDARAKLDELEGALHLAKEELGRMLREHQELMSVKLALDMEIATYRKLLEGEECRMSGEYPNSVSIYTQQRDCLSLKPPPGREPTRGWAAPGGLMGRVFPHPFQLSSAMPTRVQEGLASAWALAPRAVTATNLRWQRSKPRAPAAAISRIRSPKPRATALSLKSGGDKGGFSGHSAVVLRKAVGSAASYPAAGKGSGAGFGSRSLYSLGGNRCISFNVASGGGRAGGYSFAPGSGYGGGRATGFAGSMFGSVALGPACPSMCPPGGIHQVTINKSLLAPLNVELDPEIQRVRAQEREQIKTLNNKFASFIDKVRFLEQQNQVLETKWELLQQLDLNNCRKNLEPILEGYISNLRKQLEALSGDRVRLDSELRNTRDVDADAAYAVQAELQAKVDSLDKDIKFLKCLYDMELAQIQNHASETSVILSMDNNRDLDLDGIIDEVCAHYEEIALRSKAEAEALYQTKIQELQLAAGRHGEDLKHTKNEIGSVRGLCCLRVTVLVLCSGEILVLHFQCSSLETAIADAEQRGDSALKDARAKLDELEGAQHLAKEELAKMLREHQELMSLKLALDIEIATYRKLLEGEECRGRLGSLARRGCGCPLPGWSDWAVADEGSSTGHRGRGMSGENPSSVSISIISSSSGSGYGYHPGPAASTDLGPSSAGSGRGGQTKTKAARAGDLKDAQDKGAPGEESQEVGESSLEEVTMSRQFTCKSGAAAKGGFSGCSAVLSGGSSSSYRAGGKGLSGGFGSRSLYSLGGIRTISLNMANGSGKSGFGFGRGRASGFAGSMFGSVALGPSCPTVCPPGGIHQVTVNESLLAPLNVELDPEIQKVRAQEREQIKALNNKFASFIDKVRFLEQQNQVLETKWELLQQLDLNNCKNNLEPILEGYISNLRKQLETLSGDRVRLDSELRNTRDVVEDYKKRYEEEINKRTAAENDFVLLKKDVDAAYVGKVELQAKVDFMNQEVNFLKCLYEGEITQIQSHISDMSVILSMDNNRDLNLDSIIDEVRAQYEDIALKSKAEAEALYQTKFQELQLAAGRHGDDLKNTKNEISELTRLIQRLRSEIENVKKQASNLETAIADAEQRGDSALKDARAKLDELEGALHQAKEELARMLREHQELMSLKLALDMEIATYRKLLEGEECRRARRAWEGPKEKAKTSCLRKEEFLGGEGVLVIAIIIVLITSTQMYLTLNTLHSTLPPTEPCHYYVKPSCRLLFAVLVQRGLVGMARGSRSSFPRYLESRKGSVAQPDPGEVSLSPPSSSSCQLLSNLAVAWLLQRFRSGPHSFSDSLLLSCREGSKEGCHLRAGEAEGVLQKTGGWGGYGQRPHSTQLQETPVCPGGGWPPLTPPLLCLGSDLRSLSAAIISSTSGNGFRPSSVSGGYVANSTSCISGVCSVRGGESRSRSGASDYKETLGKGSTLSAPSKKATPPHLPAHCQPHPTLLALATHLSQPMALSQHLSPAGVDS</sequence>
<dbReference type="EMBL" id="JAGFMF010011636">
    <property type="protein sequence ID" value="KAG8518339.1"/>
    <property type="molecule type" value="Genomic_DNA"/>
</dbReference>
<feature type="compositionally biased region" description="Low complexity" evidence="7">
    <location>
        <begin position="2316"/>
        <end position="2328"/>
    </location>
</feature>
<dbReference type="PANTHER" id="PTHR45616:SF31">
    <property type="entry name" value="KERATIN, TYPE II CYTOSKELETAL 73"/>
    <property type="match status" value="1"/>
</dbReference>
<feature type="region of interest" description="Disordered" evidence="7">
    <location>
        <begin position="3087"/>
        <end position="3124"/>
    </location>
</feature>
<organism evidence="9 10">
    <name type="scientific">Galemys pyrenaicus</name>
    <name type="common">Iberian desman</name>
    <name type="synonym">Pyrenean desman</name>
    <dbReference type="NCBI Taxonomy" id="202257"/>
    <lineage>
        <taxon>Eukaryota</taxon>
        <taxon>Metazoa</taxon>
        <taxon>Chordata</taxon>
        <taxon>Craniata</taxon>
        <taxon>Vertebrata</taxon>
        <taxon>Euteleostomi</taxon>
        <taxon>Mammalia</taxon>
        <taxon>Eutheria</taxon>
        <taxon>Laurasiatheria</taxon>
        <taxon>Eulipotyphla</taxon>
        <taxon>Talpidae</taxon>
        <taxon>Galemys</taxon>
    </lineage>
</organism>
<feature type="region of interest" description="Disordered" evidence="7">
    <location>
        <begin position="3006"/>
        <end position="3030"/>
    </location>
</feature>
<keyword evidence="2 5" id="KW-0403">Intermediate filament</keyword>
<dbReference type="PRINTS" id="PR01276">
    <property type="entry name" value="TYPE2KERATIN"/>
</dbReference>
<dbReference type="GO" id="GO:0031424">
    <property type="term" value="P:keratinization"/>
    <property type="evidence" value="ECO:0007669"/>
    <property type="project" value="TreeGrafter"/>
</dbReference>
<gene>
    <name evidence="9" type="ORF">J0S82_002440</name>
</gene>
<dbReference type="PANTHER" id="PTHR45616">
    <property type="entry name" value="GATA-TYPE DOMAIN-CONTAINING PROTEIN"/>
    <property type="match status" value="1"/>
</dbReference>
<feature type="domain" description="IF rod" evidence="8">
    <location>
        <begin position="1981"/>
        <end position="2274"/>
    </location>
</feature>
<dbReference type="InterPro" id="IPR003054">
    <property type="entry name" value="Keratin_II"/>
</dbReference>
<comment type="caution">
    <text evidence="9">The sequence shown here is derived from an EMBL/GenBank/DDBJ whole genome shotgun (WGS) entry which is preliminary data.</text>
</comment>
<dbReference type="InterPro" id="IPR039008">
    <property type="entry name" value="IF_rod_dom"/>
</dbReference>
<evidence type="ECO:0000256" key="2">
    <source>
        <dbReference type="ARBA" id="ARBA00022754"/>
    </source>
</evidence>
<proteinExistence type="inferred from homology"/>
<feature type="region of interest" description="Disordered" evidence="7">
    <location>
        <begin position="1210"/>
        <end position="1288"/>
    </location>
</feature>
<evidence type="ECO:0000256" key="6">
    <source>
        <dbReference type="SAM" id="Coils"/>
    </source>
</evidence>
<dbReference type="GO" id="GO:0045109">
    <property type="term" value="P:intermediate filament organization"/>
    <property type="evidence" value="ECO:0007669"/>
    <property type="project" value="TreeGrafter"/>
</dbReference>
<feature type="coiled-coil region" evidence="6">
    <location>
        <begin position="429"/>
        <end position="509"/>
    </location>
</feature>
<dbReference type="PROSITE" id="PS51842">
    <property type="entry name" value="IF_ROD_2"/>
    <property type="match status" value="5"/>
</dbReference>
<feature type="region of interest" description="Disordered" evidence="7">
    <location>
        <begin position="2297"/>
        <end position="2388"/>
    </location>
</feature>
<evidence type="ECO:0000256" key="5">
    <source>
        <dbReference type="RuleBase" id="RU000685"/>
    </source>
</evidence>
<feature type="domain" description="IF rod" evidence="8">
    <location>
        <begin position="196"/>
        <end position="531"/>
    </location>
</feature>
<name>A0A8J6AB23_GALPY</name>
<keyword evidence="3 6" id="KW-0175">Coiled coil</keyword>
<dbReference type="FunFam" id="1.20.5.170:FF:000004">
    <property type="entry name" value="Keratin, type II cytoskeletal 5"/>
    <property type="match status" value="5"/>
</dbReference>
<feature type="coiled-coil region" evidence="6">
    <location>
        <begin position="882"/>
        <end position="930"/>
    </location>
</feature>
<feature type="coiled-coil region" evidence="6">
    <location>
        <begin position="1038"/>
        <end position="1111"/>
    </location>
</feature>
<feature type="compositionally biased region" description="Basic and acidic residues" evidence="7">
    <location>
        <begin position="2362"/>
        <end position="2375"/>
    </location>
</feature>
<feature type="compositionally biased region" description="Basic and acidic residues" evidence="7">
    <location>
        <begin position="3089"/>
        <end position="3104"/>
    </location>
</feature>
<evidence type="ECO:0000256" key="1">
    <source>
        <dbReference type="ARBA" id="ARBA00022744"/>
    </source>
</evidence>
<keyword evidence="1" id="KW-0416">Keratin</keyword>
<dbReference type="Gene3D" id="1.20.5.170">
    <property type="match status" value="5"/>
</dbReference>
<dbReference type="GO" id="GO:0045095">
    <property type="term" value="C:keratin filament"/>
    <property type="evidence" value="ECO:0007669"/>
    <property type="project" value="InterPro"/>
</dbReference>
<dbReference type="FunFam" id="1.20.5.500:FF:000001">
    <property type="entry name" value="Type II keratin 23"/>
    <property type="match status" value="3"/>
</dbReference>
<dbReference type="GO" id="GO:0005615">
    <property type="term" value="C:extracellular space"/>
    <property type="evidence" value="ECO:0007669"/>
    <property type="project" value="TreeGrafter"/>
</dbReference>
<feature type="coiled-coil region" evidence="6">
    <location>
        <begin position="1470"/>
        <end position="1518"/>
    </location>
</feature>
<feature type="domain" description="IF rod" evidence="8">
    <location>
        <begin position="2522"/>
        <end position="2835"/>
    </location>
</feature>
<accession>A0A8J6AB23</accession>
<dbReference type="FunFam" id="1.20.5.1160:FF:000001">
    <property type="entry name" value="Keratin type II"/>
    <property type="match status" value="4"/>
</dbReference>
<evidence type="ECO:0000313" key="9">
    <source>
        <dbReference type="EMBL" id="KAG8518339.1"/>
    </source>
</evidence>
<dbReference type="InterPro" id="IPR032444">
    <property type="entry name" value="Keratin_2_head"/>
</dbReference>
<dbReference type="Proteomes" id="UP000700334">
    <property type="component" value="Unassembled WGS sequence"/>
</dbReference>
<dbReference type="InterPro" id="IPR018039">
    <property type="entry name" value="IF_conserved"/>
</dbReference>
<dbReference type="PROSITE" id="PS00226">
    <property type="entry name" value="IF_ROD_1"/>
    <property type="match status" value="5"/>
</dbReference>
<reference evidence="9" key="1">
    <citation type="journal article" date="2021" name="Evol. Appl.">
        <title>The genome of the Pyrenean desman and the effects of bottlenecks and inbreeding on the genomic landscape of an endangered species.</title>
        <authorList>
            <person name="Escoda L."/>
            <person name="Castresana J."/>
        </authorList>
    </citation>
    <scope>NUCLEOTIDE SEQUENCE</scope>
    <source>
        <strain evidence="9">IBE-C5619</strain>
    </source>
</reference>
<protein>
    <submittedName>
        <fullName evidence="9">Keratin, type II cytoskeletal 73</fullName>
    </submittedName>
</protein>
<dbReference type="Pfam" id="PF00038">
    <property type="entry name" value="Filament"/>
    <property type="match status" value="7"/>
</dbReference>
<dbReference type="Pfam" id="PF16208">
    <property type="entry name" value="Keratin_2_head"/>
    <property type="match status" value="5"/>
</dbReference>
<feature type="domain" description="IF rod" evidence="8">
    <location>
        <begin position="827"/>
        <end position="1140"/>
    </location>
</feature>
<dbReference type="SMART" id="SM01391">
    <property type="entry name" value="Filament"/>
    <property type="match status" value="5"/>
</dbReference>
<keyword evidence="10" id="KW-1185">Reference proteome</keyword>
<feature type="domain" description="IF rod" evidence="8">
    <location>
        <begin position="1415"/>
        <end position="1742"/>
    </location>
</feature>
<feature type="coiled-coil region" evidence="6">
    <location>
        <begin position="1640"/>
        <end position="1713"/>
    </location>
</feature>
<comment type="similarity">
    <text evidence="4 5">Belongs to the intermediate filament family.</text>
</comment>
<evidence type="ECO:0000259" key="8">
    <source>
        <dbReference type="PROSITE" id="PS51842"/>
    </source>
</evidence>
<feature type="coiled-coil region" evidence="6">
    <location>
        <begin position="2577"/>
        <end position="2625"/>
    </location>
</feature>
<dbReference type="GO" id="GO:0030280">
    <property type="term" value="F:structural constituent of skin epidermis"/>
    <property type="evidence" value="ECO:0007669"/>
    <property type="project" value="TreeGrafter"/>
</dbReference>
<feature type="region of interest" description="Disordered" evidence="7">
    <location>
        <begin position="2931"/>
        <end position="2951"/>
    </location>
</feature>
<evidence type="ECO:0000313" key="10">
    <source>
        <dbReference type="Proteomes" id="UP000700334"/>
    </source>
</evidence>
<evidence type="ECO:0000256" key="7">
    <source>
        <dbReference type="SAM" id="MobiDB-lite"/>
    </source>
</evidence>
<feature type="coiled-coil region" evidence="6">
    <location>
        <begin position="2733"/>
        <end position="2813"/>
    </location>
</feature>
<dbReference type="OrthoDB" id="9844592at2759"/>
<feature type="compositionally biased region" description="Gly residues" evidence="7">
    <location>
        <begin position="1266"/>
        <end position="1275"/>
    </location>
</feature>